<protein>
    <submittedName>
        <fullName evidence="1">Uncharacterized protein</fullName>
    </submittedName>
</protein>
<dbReference type="EMBL" id="JACDTY010000006">
    <property type="protein sequence ID" value="MBA1141630.1"/>
    <property type="molecule type" value="Genomic_DNA"/>
</dbReference>
<sequence>MAKLTQLEAAQRKALGGDIGEAEQAFAVLVEKGTARAAAALAEIAAYRGRWDDVLGHVETSVAVLDQFETFDVQIDQVTICALAARKTESWDRAAKTAEIGRRSLGKKGDADLLKVLASLAAFAASRGSEDFRLPQGAQLGGAVRFAEAVAKIEGSKKKFSDLQARADHMIALARVYEYHEGAVQVFEKDNTLPGIFDNVVFLAAALAKAGRPDDAWAAIRGGIGDWWPVEETQIAPVVLLTDASLGPIMTAERCAEILDTPRGS</sequence>
<name>A0A838B8C3_9HYPH</name>
<dbReference type="Proteomes" id="UP000558284">
    <property type="component" value="Unassembled WGS sequence"/>
</dbReference>
<keyword evidence="2" id="KW-1185">Reference proteome</keyword>
<organism evidence="1 2">
    <name type="scientific">Mesorhizobium neociceri</name>
    <dbReference type="NCBI Taxonomy" id="1307853"/>
    <lineage>
        <taxon>Bacteria</taxon>
        <taxon>Pseudomonadati</taxon>
        <taxon>Pseudomonadota</taxon>
        <taxon>Alphaproteobacteria</taxon>
        <taxon>Hyphomicrobiales</taxon>
        <taxon>Phyllobacteriaceae</taxon>
        <taxon>Mesorhizobium</taxon>
    </lineage>
</organism>
<proteinExistence type="predicted"/>
<reference evidence="1 2" key="1">
    <citation type="submission" date="2020-07" db="EMBL/GenBank/DDBJ databases">
        <title>Definition of the novel symbiovar canariense within Mesorhizobium novociceri, a new species of genus Mesorhizobium nodulating Cicer canariense in the Caldera de Taburiente National Park (La Palma, Canary Islands).</title>
        <authorList>
            <person name="Leon-Barrios M."/>
            <person name="Perez-Yepez J."/>
            <person name="Flores-Felix J.D."/>
            <person name="Ramirez-Baena M.H."/>
            <person name="Pulido-Suarez L."/>
            <person name="Igual J.M."/>
            <person name="Velazquez E."/>
            <person name="Peix A."/>
        </authorList>
    </citation>
    <scope>NUCLEOTIDE SEQUENCE [LARGE SCALE GENOMIC DNA]</scope>
    <source>
        <strain evidence="1 2">CCANP35</strain>
    </source>
</reference>
<gene>
    <name evidence="1" type="ORF">H0241_15365</name>
</gene>
<comment type="caution">
    <text evidence="1">The sequence shown here is derived from an EMBL/GenBank/DDBJ whole genome shotgun (WGS) entry which is preliminary data.</text>
</comment>
<evidence type="ECO:0000313" key="1">
    <source>
        <dbReference type="EMBL" id="MBA1141630.1"/>
    </source>
</evidence>
<evidence type="ECO:0000313" key="2">
    <source>
        <dbReference type="Proteomes" id="UP000558284"/>
    </source>
</evidence>
<dbReference type="AlphaFoldDB" id="A0A838B8C3"/>
<accession>A0A838B8C3</accession>
<dbReference type="RefSeq" id="WP_181058501.1">
    <property type="nucleotide sequence ID" value="NZ_JACDTY010000006.1"/>
</dbReference>